<organism evidence="2 3">
    <name type="scientific">Flavobacterium reichenbachii</name>
    <dbReference type="NCBI Taxonomy" id="362418"/>
    <lineage>
        <taxon>Bacteria</taxon>
        <taxon>Pseudomonadati</taxon>
        <taxon>Bacteroidota</taxon>
        <taxon>Flavobacteriia</taxon>
        <taxon>Flavobacteriales</taxon>
        <taxon>Flavobacteriaceae</taxon>
        <taxon>Flavobacterium</taxon>
    </lineage>
</organism>
<name>A0A085ZLU7_9FLAO</name>
<dbReference type="STRING" id="362418.IW19_07655"/>
<dbReference type="Gene3D" id="3.40.50.1000">
    <property type="entry name" value="HAD superfamily/HAD-like"/>
    <property type="match status" value="1"/>
</dbReference>
<proteinExistence type="predicted"/>
<dbReference type="GO" id="GO:0016301">
    <property type="term" value="F:kinase activity"/>
    <property type="evidence" value="ECO:0007669"/>
    <property type="project" value="UniProtKB-KW"/>
</dbReference>
<dbReference type="Pfam" id="PF13671">
    <property type="entry name" value="AAA_33"/>
    <property type="match status" value="1"/>
</dbReference>
<dbReference type="Gene3D" id="3.40.50.300">
    <property type="entry name" value="P-loop containing nucleotide triphosphate hydrolases"/>
    <property type="match status" value="1"/>
</dbReference>
<comment type="caution">
    <text evidence="2">The sequence shown here is derived from an EMBL/GenBank/DDBJ whole genome shotgun (WGS) entry which is preliminary data.</text>
</comment>
<dbReference type="SUPFAM" id="SSF56784">
    <property type="entry name" value="HAD-like"/>
    <property type="match status" value="1"/>
</dbReference>
<dbReference type="InterPro" id="IPR027417">
    <property type="entry name" value="P-loop_NTPase"/>
</dbReference>
<dbReference type="InterPro" id="IPR036412">
    <property type="entry name" value="HAD-like_sf"/>
</dbReference>
<reference evidence="2 3" key="1">
    <citation type="submission" date="2014-07" db="EMBL/GenBank/DDBJ databases">
        <title>Genome of Flavobacterium reichenbachii LMG 25512.</title>
        <authorList>
            <person name="Stropko S.J."/>
            <person name="Pipes S.E."/>
            <person name="Newman J.D."/>
        </authorList>
    </citation>
    <scope>NUCLEOTIDE SEQUENCE [LARGE SCALE GENOMIC DNA]</scope>
    <source>
        <strain evidence="2 3">LMG 25512</strain>
    </source>
</reference>
<sequence>MKKTPTLTILVGCPASGKSTFAEWKVRTEAKTMRISRDEIRFSQFQEVMDQSVESMISKIINVQIKTLLSNGWNVLLDTCNVKVDYIKQPIDDFAEMANIEFKVFDLPLQELFIRNEKRDRKVPKKVIENMYYQLQKTKEKFDFKPIKKVNKNLEYCAQNPDLPKAIICDLDGTLALMNGRNPFDASKCDEDEINNPVANVLRNYKKLGYEILLVSGREDRYKEPTLRFLQKHEIEYDDLIMRKTKDSRKDSIIKTEIYNEFIKDKYFIEFVLDDRNQVVDTWRNDLKLPCFQVYYGDF</sequence>
<dbReference type="eggNOG" id="COG4639">
    <property type="taxonomic scope" value="Bacteria"/>
</dbReference>
<feature type="domain" description="Polynucleotide kinase PNKP phosphatase" evidence="1">
    <location>
        <begin position="164"/>
        <end position="299"/>
    </location>
</feature>
<dbReference type="EMBL" id="JPRL01000001">
    <property type="protein sequence ID" value="KFF05411.1"/>
    <property type="molecule type" value="Genomic_DNA"/>
</dbReference>
<keyword evidence="2" id="KW-0418">Kinase</keyword>
<dbReference type="SUPFAM" id="SSF52540">
    <property type="entry name" value="P-loop containing nucleoside triphosphate hydrolases"/>
    <property type="match status" value="1"/>
</dbReference>
<evidence type="ECO:0000313" key="2">
    <source>
        <dbReference type="EMBL" id="KFF05411.1"/>
    </source>
</evidence>
<protein>
    <submittedName>
        <fullName evidence="2">Polynucleotide kinase</fullName>
    </submittedName>
</protein>
<dbReference type="InterPro" id="IPR023214">
    <property type="entry name" value="HAD_sf"/>
</dbReference>
<keyword evidence="2" id="KW-0808">Transferase</keyword>
<keyword evidence="3" id="KW-1185">Reference proteome</keyword>
<dbReference type="OrthoDB" id="9805698at2"/>
<dbReference type="AlphaFoldDB" id="A0A085ZLU7"/>
<accession>A0A085ZLU7</accession>
<dbReference type="Pfam" id="PF25109">
    <property type="entry name" value="HAD_PNKP"/>
    <property type="match status" value="1"/>
</dbReference>
<dbReference type="InterPro" id="IPR056782">
    <property type="entry name" value="HAD_PNKP"/>
</dbReference>
<dbReference type="RefSeq" id="WP_035682797.1">
    <property type="nucleotide sequence ID" value="NZ_JPRL01000001.1"/>
</dbReference>
<gene>
    <name evidence="2" type="ORF">IW19_07655</name>
</gene>
<dbReference type="Proteomes" id="UP000028715">
    <property type="component" value="Unassembled WGS sequence"/>
</dbReference>
<evidence type="ECO:0000259" key="1">
    <source>
        <dbReference type="Pfam" id="PF25109"/>
    </source>
</evidence>
<evidence type="ECO:0000313" key="3">
    <source>
        <dbReference type="Proteomes" id="UP000028715"/>
    </source>
</evidence>